<evidence type="ECO:0000256" key="2">
    <source>
        <dbReference type="SAM" id="SignalP"/>
    </source>
</evidence>
<organism evidence="3 4">
    <name type="scientific">Orbilia ellipsospora</name>
    <dbReference type="NCBI Taxonomy" id="2528407"/>
    <lineage>
        <taxon>Eukaryota</taxon>
        <taxon>Fungi</taxon>
        <taxon>Dikarya</taxon>
        <taxon>Ascomycota</taxon>
        <taxon>Pezizomycotina</taxon>
        <taxon>Orbiliomycetes</taxon>
        <taxon>Orbiliales</taxon>
        <taxon>Orbiliaceae</taxon>
        <taxon>Orbilia</taxon>
    </lineage>
</organism>
<keyword evidence="1" id="KW-0812">Transmembrane</keyword>
<evidence type="ECO:0000313" key="4">
    <source>
        <dbReference type="Proteomes" id="UP001365542"/>
    </source>
</evidence>
<evidence type="ECO:0000313" key="3">
    <source>
        <dbReference type="EMBL" id="KAK6540547.1"/>
    </source>
</evidence>
<name>A0AAV9XI00_9PEZI</name>
<feature type="chain" id="PRO_5043485806" evidence="2">
    <location>
        <begin position="23"/>
        <end position="487"/>
    </location>
</feature>
<feature type="transmembrane region" description="Helical" evidence="1">
    <location>
        <begin position="469"/>
        <end position="486"/>
    </location>
</feature>
<proteinExistence type="predicted"/>
<keyword evidence="1" id="KW-1133">Transmembrane helix</keyword>
<keyword evidence="1" id="KW-0472">Membrane</keyword>
<gene>
    <name evidence="3" type="ORF">TWF694_009338</name>
</gene>
<keyword evidence="4" id="KW-1185">Reference proteome</keyword>
<keyword evidence="2" id="KW-0732">Signal</keyword>
<dbReference type="EMBL" id="JAVHJO010000005">
    <property type="protein sequence ID" value="KAK6540547.1"/>
    <property type="molecule type" value="Genomic_DNA"/>
</dbReference>
<protein>
    <submittedName>
        <fullName evidence="3">Uncharacterized protein</fullName>
    </submittedName>
</protein>
<dbReference type="AlphaFoldDB" id="A0AAV9XI00"/>
<dbReference type="Proteomes" id="UP001365542">
    <property type="component" value="Unassembled WGS sequence"/>
</dbReference>
<feature type="signal peptide" evidence="2">
    <location>
        <begin position="1"/>
        <end position="22"/>
    </location>
</feature>
<sequence>MRTMRILRGLLATILLAYSVAGNPRRTTLKIGEQLIKAQSANQDASETQVASPVVLHGANKSASTDSSEGDVFLLTVSTVDGTSPVPLETTIPGSVSTEVVPSVVVEVASTTMAVASTTTAVAVAVATVGVTATETVEVGPGSDADDDETDVAAETAIGTSEPVPIDASATNTVTFGKPDILNSSIVAILGANDTTPVNLTALDSSIVAILGGDDTDDDDQQPTGALPLVGNSSLPIVTGRKLGKRQTVTEEMPNSDSITFQAHAGEGLAQPKIVPLFQQVAATTTTDTAATSFSTTTTDISATLTSGISTTTTTTWTSETALTTSTTTAASSSSSSISSGVVLVTTWSTVSTTTCIPPETHTTVPPVPATCSGTSTLCTVTAAYVISMNPTSTAFWTTLFDTTVVPVAEAITTTQTVYSEDPNGFHVYITTLDNSIGAPTATYFYTTPKPTVIASPITGAAPMIPESLVLYTGIAIFWGFLLVLII</sequence>
<reference evidence="3 4" key="1">
    <citation type="submission" date="2019-10" db="EMBL/GenBank/DDBJ databases">
        <authorList>
            <person name="Palmer J.M."/>
        </authorList>
    </citation>
    <scope>NUCLEOTIDE SEQUENCE [LARGE SCALE GENOMIC DNA]</scope>
    <source>
        <strain evidence="3 4">TWF694</strain>
    </source>
</reference>
<comment type="caution">
    <text evidence="3">The sequence shown here is derived from an EMBL/GenBank/DDBJ whole genome shotgun (WGS) entry which is preliminary data.</text>
</comment>
<accession>A0AAV9XI00</accession>
<evidence type="ECO:0000256" key="1">
    <source>
        <dbReference type="SAM" id="Phobius"/>
    </source>
</evidence>